<dbReference type="OrthoDB" id="3485856at2759"/>
<reference evidence="2 3" key="1">
    <citation type="journal article" date="2018" name="Front. Microbiol.">
        <title>Genome-Wide Analysis of Corynespora cassiicola Leaf Fall Disease Putative Effectors.</title>
        <authorList>
            <person name="Lopez D."/>
            <person name="Ribeiro S."/>
            <person name="Label P."/>
            <person name="Fumanal B."/>
            <person name="Venisse J.S."/>
            <person name="Kohler A."/>
            <person name="de Oliveira R.R."/>
            <person name="Labutti K."/>
            <person name="Lipzen A."/>
            <person name="Lail K."/>
            <person name="Bauer D."/>
            <person name="Ohm R.A."/>
            <person name="Barry K.W."/>
            <person name="Spatafora J."/>
            <person name="Grigoriev I.V."/>
            <person name="Martin F.M."/>
            <person name="Pujade-Renaud V."/>
        </authorList>
    </citation>
    <scope>NUCLEOTIDE SEQUENCE [LARGE SCALE GENOMIC DNA]</scope>
    <source>
        <strain evidence="2 3">Philippines</strain>
    </source>
</reference>
<organism evidence="2 3">
    <name type="scientific">Corynespora cassiicola Philippines</name>
    <dbReference type="NCBI Taxonomy" id="1448308"/>
    <lineage>
        <taxon>Eukaryota</taxon>
        <taxon>Fungi</taxon>
        <taxon>Dikarya</taxon>
        <taxon>Ascomycota</taxon>
        <taxon>Pezizomycotina</taxon>
        <taxon>Dothideomycetes</taxon>
        <taxon>Pleosporomycetidae</taxon>
        <taxon>Pleosporales</taxon>
        <taxon>Corynesporascaceae</taxon>
        <taxon>Corynespora</taxon>
    </lineage>
</organism>
<gene>
    <name evidence="2" type="ORF">BS50DRAFT_682552</name>
</gene>
<keyword evidence="3" id="KW-1185">Reference proteome</keyword>
<evidence type="ECO:0000313" key="3">
    <source>
        <dbReference type="Proteomes" id="UP000240883"/>
    </source>
</evidence>
<accession>A0A2T2N0F4</accession>
<sequence length="247" mass="28422">MSTPQASMIQKQHVTPPSSFAKPTLTPPPTDEKQHIKRGWWIEFQLVEGEHDEIERQLRKDEDLWGYAKDKIRYDYDGNTHRLFVRMPTAIHELFIARVEDNILSQLKTIREGSDDAAIFSRKVHPARSTEIFFPVENGPVTKQSKHEPDASFWHEDAKYPGVIIEVAYSQKRKRLYRLAENYLLDSDASIQAVVGLDIDYGKKGSRKAALSVWRTGEFPTEDGYELRVVQEVADEVRLVKHSLDGC</sequence>
<dbReference type="EMBL" id="KZ678180">
    <property type="protein sequence ID" value="PSN58911.1"/>
    <property type="molecule type" value="Genomic_DNA"/>
</dbReference>
<evidence type="ECO:0000313" key="2">
    <source>
        <dbReference type="EMBL" id="PSN58911.1"/>
    </source>
</evidence>
<dbReference type="STRING" id="1448308.A0A2T2N0F4"/>
<protein>
    <submittedName>
        <fullName evidence="2">Uncharacterized protein</fullName>
    </submittedName>
</protein>
<proteinExistence type="predicted"/>
<feature type="region of interest" description="Disordered" evidence="1">
    <location>
        <begin position="1"/>
        <end position="33"/>
    </location>
</feature>
<name>A0A2T2N0F4_CORCC</name>
<evidence type="ECO:0000256" key="1">
    <source>
        <dbReference type="SAM" id="MobiDB-lite"/>
    </source>
</evidence>
<dbReference type="AlphaFoldDB" id="A0A2T2N0F4"/>
<feature type="compositionally biased region" description="Polar residues" evidence="1">
    <location>
        <begin position="1"/>
        <end position="18"/>
    </location>
</feature>
<dbReference type="Proteomes" id="UP000240883">
    <property type="component" value="Unassembled WGS sequence"/>
</dbReference>